<evidence type="ECO:0000256" key="1">
    <source>
        <dbReference type="SAM" id="MobiDB-lite"/>
    </source>
</evidence>
<keyword evidence="3" id="KW-1185">Reference proteome</keyword>
<reference evidence="3" key="1">
    <citation type="journal article" date="2023" name="Commun. Biol.">
        <title>Genome analysis of Parmales, the sister group of diatoms, reveals the evolutionary specialization of diatoms from phago-mixotrophs to photoautotrophs.</title>
        <authorList>
            <person name="Ban H."/>
            <person name="Sato S."/>
            <person name="Yoshikawa S."/>
            <person name="Yamada K."/>
            <person name="Nakamura Y."/>
            <person name="Ichinomiya M."/>
            <person name="Sato N."/>
            <person name="Blanc-Mathieu R."/>
            <person name="Endo H."/>
            <person name="Kuwata A."/>
            <person name="Ogata H."/>
        </authorList>
    </citation>
    <scope>NUCLEOTIDE SEQUENCE [LARGE SCALE GENOMIC DNA]</scope>
</reference>
<sequence length="499" mass="55165">MASPPHLERNPFPLPNNNIGPAQFRLELTHTGGLPAHRENKGIRFRQDPELPEGVSRRALPMVDQGTLKQGVAIDKVSGDQQYPINPSKVNSLGRQVDSRHKSAGSITFNATETPLARYPPPEPNNNLGPAQYMLQLTHTGGLPAQREQRGIKFRQDPELPEGVSRRALPMVDQGTLKQGVAIDKVSGDQQYPINPSKVNSLGRQVDSRHRSAGSITMSLPNQDLDRCPAPAPNNNLGPAQYLLQLTHTGGLPAYRENKGIRFRQDPELPDGISRRALPMVDQGTLKQGVAVSEVRPYQQYPVKVGSSMGRQFLSTCKSAGSITMSRKMGESNRAPPNVSADANGPAQFNLSQNMGTMSPYKPKVTTLTKREMREKADKLFKLSMPKNESISDWLVKHGKTDLKIKKTRGVGKLVTNTGYGGKKKIRKKAKDPNEDDAYVPPSKKSATEEINSIADWLKKNGQPSKKNIFKAEFERREADKSRGMVKPTFISVIPKYKY</sequence>
<proteinExistence type="predicted"/>
<dbReference type="EMBL" id="BRYA01000220">
    <property type="protein sequence ID" value="GMI44582.1"/>
    <property type="molecule type" value="Genomic_DNA"/>
</dbReference>
<dbReference type="AlphaFoldDB" id="A0A9W7GIF0"/>
<evidence type="ECO:0000313" key="3">
    <source>
        <dbReference type="Proteomes" id="UP001165065"/>
    </source>
</evidence>
<protein>
    <submittedName>
        <fullName evidence="2">Uncharacterized protein</fullName>
    </submittedName>
</protein>
<name>A0A9W7GIF0_9STRA</name>
<gene>
    <name evidence="2" type="ORF">TrCOL_g2367</name>
</gene>
<feature type="region of interest" description="Disordered" evidence="1">
    <location>
        <begin position="423"/>
        <end position="447"/>
    </location>
</feature>
<comment type="caution">
    <text evidence="2">The sequence shown here is derived from an EMBL/GenBank/DDBJ whole genome shotgun (WGS) entry which is preliminary data.</text>
</comment>
<dbReference type="OrthoDB" id="187654at2759"/>
<evidence type="ECO:0000313" key="2">
    <source>
        <dbReference type="EMBL" id="GMI44582.1"/>
    </source>
</evidence>
<dbReference type="Proteomes" id="UP001165065">
    <property type="component" value="Unassembled WGS sequence"/>
</dbReference>
<organism evidence="2 3">
    <name type="scientific">Triparma columacea</name>
    <dbReference type="NCBI Taxonomy" id="722753"/>
    <lineage>
        <taxon>Eukaryota</taxon>
        <taxon>Sar</taxon>
        <taxon>Stramenopiles</taxon>
        <taxon>Ochrophyta</taxon>
        <taxon>Bolidophyceae</taxon>
        <taxon>Parmales</taxon>
        <taxon>Triparmaceae</taxon>
        <taxon>Triparma</taxon>
    </lineage>
</organism>
<accession>A0A9W7GIF0</accession>